<keyword evidence="2" id="KW-1003">Cell membrane</keyword>
<dbReference type="EMBL" id="VSSQ01006201">
    <property type="protein sequence ID" value="MPM31871.1"/>
    <property type="molecule type" value="Genomic_DNA"/>
</dbReference>
<accession>A0A644YVJ6</accession>
<keyword evidence="4 6" id="KW-1133">Transmembrane helix</keyword>
<comment type="subcellular location">
    <subcellularLocation>
        <location evidence="1">Cell membrane</location>
    </subcellularLocation>
</comment>
<evidence type="ECO:0000256" key="2">
    <source>
        <dbReference type="ARBA" id="ARBA00022475"/>
    </source>
</evidence>
<evidence type="ECO:0000256" key="4">
    <source>
        <dbReference type="ARBA" id="ARBA00022989"/>
    </source>
</evidence>
<dbReference type="Pfam" id="PF04347">
    <property type="entry name" value="FliO"/>
    <property type="match status" value="1"/>
</dbReference>
<evidence type="ECO:0000313" key="7">
    <source>
        <dbReference type="EMBL" id="MPM31871.1"/>
    </source>
</evidence>
<dbReference type="NCBIfam" id="TIGR03500">
    <property type="entry name" value="FliO_TIGR"/>
    <property type="match status" value="1"/>
</dbReference>
<feature type="transmembrane region" description="Helical" evidence="6">
    <location>
        <begin position="52"/>
        <end position="71"/>
    </location>
</feature>
<proteinExistence type="predicted"/>
<dbReference type="InterPro" id="IPR022781">
    <property type="entry name" value="Flagellar_biosynth_FliO"/>
</dbReference>
<sequence>MYSIYRYRNYIVVIVVFLCIMSGGQVWAAETTGGYLNYQEPQASSTSWLANIAYVFSIIITFAVVIGLAYLTSRFLGQKMGQITANADNRVLATLALGPNRAVHVVDVAGKVLVLGVTDHSITLLEEIIDEVRIEKLRQQPATDSMPTSFDSVFQRQLASLQQMSQKFPTVFNNRDHNNHDNESEKR</sequence>
<organism evidence="7">
    <name type="scientific">bioreactor metagenome</name>
    <dbReference type="NCBI Taxonomy" id="1076179"/>
    <lineage>
        <taxon>unclassified sequences</taxon>
        <taxon>metagenomes</taxon>
        <taxon>ecological metagenomes</taxon>
    </lineage>
</organism>
<keyword evidence="5 6" id="KW-0472">Membrane</keyword>
<evidence type="ECO:0000256" key="5">
    <source>
        <dbReference type="ARBA" id="ARBA00023136"/>
    </source>
</evidence>
<evidence type="ECO:0000256" key="1">
    <source>
        <dbReference type="ARBA" id="ARBA00004236"/>
    </source>
</evidence>
<evidence type="ECO:0000256" key="6">
    <source>
        <dbReference type="SAM" id="Phobius"/>
    </source>
</evidence>
<comment type="caution">
    <text evidence="7">The sequence shown here is derived from an EMBL/GenBank/DDBJ whole genome shotgun (WGS) entry which is preliminary data.</text>
</comment>
<dbReference type="GO" id="GO:0016020">
    <property type="term" value="C:membrane"/>
    <property type="evidence" value="ECO:0007669"/>
    <property type="project" value="InterPro"/>
</dbReference>
<evidence type="ECO:0008006" key="8">
    <source>
        <dbReference type="Google" id="ProtNLM"/>
    </source>
</evidence>
<dbReference type="GO" id="GO:0044781">
    <property type="term" value="P:bacterial-type flagellum organization"/>
    <property type="evidence" value="ECO:0007669"/>
    <property type="project" value="InterPro"/>
</dbReference>
<evidence type="ECO:0000256" key="3">
    <source>
        <dbReference type="ARBA" id="ARBA00022692"/>
    </source>
</evidence>
<protein>
    <recommendedName>
        <fullName evidence="8">Flagellar protein</fullName>
    </recommendedName>
</protein>
<name>A0A644YVJ6_9ZZZZ</name>
<dbReference type="AlphaFoldDB" id="A0A644YVJ6"/>
<reference evidence="7" key="1">
    <citation type="submission" date="2019-08" db="EMBL/GenBank/DDBJ databases">
        <authorList>
            <person name="Kucharzyk K."/>
            <person name="Murdoch R.W."/>
            <person name="Higgins S."/>
            <person name="Loffler F."/>
        </authorList>
    </citation>
    <scope>NUCLEOTIDE SEQUENCE</scope>
</reference>
<keyword evidence="3 6" id="KW-0812">Transmembrane</keyword>
<gene>
    <name evidence="7" type="ORF">SDC9_78428</name>
</gene>